<evidence type="ECO:0000256" key="4">
    <source>
        <dbReference type="ARBA" id="ARBA00022503"/>
    </source>
</evidence>
<dbReference type="InterPro" id="IPR014033">
    <property type="entry name" value="Arginase"/>
</dbReference>
<dbReference type="Pfam" id="PF00491">
    <property type="entry name" value="Arginase"/>
    <property type="match status" value="1"/>
</dbReference>
<evidence type="ECO:0000256" key="3">
    <source>
        <dbReference type="ARBA" id="ARBA00018123"/>
    </source>
</evidence>
<dbReference type="GO" id="GO:0004053">
    <property type="term" value="F:arginase activity"/>
    <property type="evidence" value="ECO:0007669"/>
    <property type="project" value="UniProtKB-UniRule"/>
</dbReference>
<evidence type="ECO:0000313" key="14">
    <source>
        <dbReference type="EMBL" id="ANY79643.1"/>
    </source>
</evidence>
<dbReference type="InterPro" id="IPR020855">
    <property type="entry name" value="Ureohydrolase_Mn_BS"/>
</dbReference>
<feature type="binding site" evidence="10">
    <location>
        <position position="130"/>
    </location>
    <ligand>
        <name>Mn(2+)</name>
        <dbReference type="ChEBI" id="CHEBI:29035"/>
        <label>1</label>
    </ligand>
</feature>
<dbReference type="GO" id="GO:0006525">
    <property type="term" value="P:arginine metabolic process"/>
    <property type="evidence" value="ECO:0007669"/>
    <property type="project" value="UniProtKB-KW"/>
</dbReference>
<dbReference type="GO" id="GO:0030145">
    <property type="term" value="F:manganese ion binding"/>
    <property type="evidence" value="ECO:0007669"/>
    <property type="project" value="TreeGrafter"/>
</dbReference>
<feature type="binding site" evidence="10">
    <location>
        <position position="126"/>
    </location>
    <ligand>
        <name>Mn(2+)</name>
        <dbReference type="ChEBI" id="CHEBI:29035"/>
        <label>2</label>
    </ligand>
</feature>
<dbReference type="InterPro" id="IPR006035">
    <property type="entry name" value="Ureohydrolase"/>
</dbReference>
<comment type="similarity">
    <text evidence="11 12">Belongs to the arginase family.</text>
</comment>
<dbReference type="NCBIfam" id="TIGR01229">
    <property type="entry name" value="rocF_arginase"/>
    <property type="match status" value="1"/>
</dbReference>
<keyword evidence="7 10" id="KW-0464">Manganese</keyword>
<evidence type="ECO:0000256" key="2">
    <source>
        <dbReference type="ARBA" id="ARBA00012168"/>
    </source>
</evidence>
<dbReference type="GO" id="GO:0000050">
    <property type="term" value="P:urea cycle"/>
    <property type="evidence" value="ECO:0007669"/>
    <property type="project" value="UniProtKB-UniPathway"/>
</dbReference>
<evidence type="ECO:0000256" key="8">
    <source>
        <dbReference type="ARBA" id="ARBA00047391"/>
    </source>
</evidence>
<comment type="pathway">
    <text evidence="1">Nitrogen metabolism; urea cycle; L-ornithine and urea from L-arginine: step 1/1.</text>
</comment>
<evidence type="ECO:0000256" key="12">
    <source>
        <dbReference type="RuleBase" id="RU003684"/>
    </source>
</evidence>
<evidence type="ECO:0000256" key="7">
    <source>
        <dbReference type="ARBA" id="ARBA00023211"/>
    </source>
</evidence>
<dbReference type="PROSITE" id="PS01053">
    <property type="entry name" value="ARGINASE_1"/>
    <property type="match status" value="1"/>
</dbReference>
<keyword evidence="4 13" id="KW-0056">Arginine metabolism</keyword>
<name>A0A1B2EI29_9HYPH</name>
<dbReference type="UniPathway" id="UPA00158">
    <property type="reaction ID" value="UER00270"/>
</dbReference>
<evidence type="ECO:0000256" key="13">
    <source>
        <dbReference type="RuleBase" id="RU361159"/>
    </source>
</evidence>
<dbReference type="AlphaFoldDB" id="A0A1B2EI29"/>
<dbReference type="KEGG" id="moc:BB934_16580"/>
<dbReference type="EMBL" id="CP016616">
    <property type="protein sequence ID" value="ANY79643.1"/>
    <property type="molecule type" value="Genomic_DNA"/>
</dbReference>
<dbReference type="PRINTS" id="PR00116">
    <property type="entry name" value="ARGINASE"/>
</dbReference>
<protein>
    <recommendedName>
        <fullName evidence="3 9">Arginase</fullName>
        <ecNumber evidence="2 9">3.5.3.1</ecNumber>
    </recommendedName>
</protein>
<dbReference type="PROSITE" id="PS51409">
    <property type="entry name" value="ARGINASE_2"/>
    <property type="match status" value="1"/>
</dbReference>
<evidence type="ECO:0000256" key="5">
    <source>
        <dbReference type="ARBA" id="ARBA00022723"/>
    </source>
</evidence>
<evidence type="ECO:0000256" key="10">
    <source>
        <dbReference type="PIRSR" id="PIRSR036979-1"/>
    </source>
</evidence>
<sequence length="316" mass="33619">MTSKPCIVLGAPVQEGAGRLGCDMGPSAFRTAGLLTELRSLGYEVEDRGNIVPKPRKDLRHPNAAVRALPETVAWTEAIAEAAYDASGDGIPIFIGGDHSLSAGSMTGLARRAAEDNRELFVLWLDSHPDFHTLATTTSGNLHGVPMAYATGLDGFEGYFPALAAALKPQNVCMMGIRSVDPAERAALKNAGVTIHDMRAIDENGVVSLLNAFLKRVADADGILHVSFDVDFLDPAIAPGVGTTVPGGATFREAHLIMEILHDSGLVTSLDLVELNPFLDERGRTALLMVDLVASLMGRRVLDRPTQSFSHTPKMG</sequence>
<comment type="catalytic activity">
    <reaction evidence="8 13">
        <text>L-arginine + H2O = urea + L-ornithine</text>
        <dbReference type="Rhea" id="RHEA:20569"/>
        <dbReference type="ChEBI" id="CHEBI:15377"/>
        <dbReference type="ChEBI" id="CHEBI:16199"/>
        <dbReference type="ChEBI" id="CHEBI:32682"/>
        <dbReference type="ChEBI" id="CHEBI:46911"/>
        <dbReference type="EC" id="3.5.3.1"/>
    </reaction>
</comment>
<dbReference type="SUPFAM" id="SSF52768">
    <property type="entry name" value="Arginase/deacetylase"/>
    <property type="match status" value="1"/>
</dbReference>
<keyword evidence="5 10" id="KW-0479">Metal-binding</keyword>
<dbReference type="RefSeq" id="WP_099510663.1">
    <property type="nucleotide sequence ID" value="NZ_CP016616.1"/>
</dbReference>
<dbReference type="PANTHER" id="PTHR43782">
    <property type="entry name" value="ARGINASE"/>
    <property type="match status" value="1"/>
</dbReference>
<evidence type="ECO:0000256" key="1">
    <source>
        <dbReference type="ARBA" id="ARBA00005098"/>
    </source>
</evidence>
<reference evidence="14" key="1">
    <citation type="submission" date="2016-07" db="EMBL/GenBank/DDBJ databases">
        <title>Microvirga ossetica sp. nov. a new species of rhizobia isolated from root nodules of the legume species Vicia alpestris Steven originated from North Ossetia region in the Caucasus.</title>
        <authorList>
            <person name="Safronova V.I."/>
            <person name="Kuznetsova I.G."/>
            <person name="Sazanova A.L."/>
            <person name="Belimov A."/>
            <person name="Andronov E."/>
            <person name="Osledkin Y.S."/>
            <person name="Onishchuk O.P."/>
            <person name="Kurchak O.N."/>
            <person name="Shaposhnikov A.I."/>
            <person name="Willems A."/>
            <person name="Tikhonovich I.A."/>
        </authorList>
    </citation>
    <scope>NUCLEOTIDE SEQUENCE [LARGE SCALE GENOMIC DNA]</scope>
    <source>
        <strain evidence="14">V5/3M</strain>
    </source>
</reference>
<dbReference type="PANTHER" id="PTHR43782:SF3">
    <property type="entry name" value="ARGINASE"/>
    <property type="match status" value="1"/>
</dbReference>
<comment type="cofactor">
    <cofactor evidence="10 13">
        <name>Mn(2+)</name>
        <dbReference type="ChEBI" id="CHEBI:29035"/>
    </cofactor>
    <text evidence="10 13">Binds 2 manganese ions per subunit.</text>
</comment>
<dbReference type="InterPro" id="IPR023696">
    <property type="entry name" value="Ureohydrolase_dom_sf"/>
</dbReference>
<evidence type="ECO:0000256" key="6">
    <source>
        <dbReference type="ARBA" id="ARBA00022801"/>
    </source>
</evidence>
<proteinExistence type="inferred from homology"/>
<accession>A0A1B2EI29</accession>
<keyword evidence="6 12" id="KW-0378">Hydrolase</keyword>
<dbReference type="PIRSF" id="PIRSF036979">
    <property type="entry name" value="Arginase"/>
    <property type="match status" value="1"/>
</dbReference>
<feature type="binding site" evidence="10">
    <location>
        <position position="229"/>
    </location>
    <ligand>
        <name>Mn(2+)</name>
        <dbReference type="ChEBI" id="CHEBI:29035"/>
        <label>1</label>
    </ligand>
</feature>
<feature type="binding site" evidence="10">
    <location>
        <position position="99"/>
    </location>
    <ligand>
        <name>Mn(2+)</name>
        <dbReference type="ChEBI" id="CHEBI:29035"/>
        <label>1</label>
    </ligand>
</feature>
<evidence type="ECO:0000256" key="11">
    <source>
        <dbReference type="PROSITE-ProRule" id="PRU00742"/>
    </source>
</evidence>
<dbReference type="CDD" id="cd09989">
    <property type="entry name" value="Arginase"/>
    <property type="match status" value="1"/>
</dbReference>
<dbReference type="GO" id="GO:0005737">
    <property type="term" value="C:cytoplasm"/>
    <property type="evidence" value="ECO:0007669"/>
    <property type="project" value="TreeGrafter"/>
</dbReference>
<organism evidence="14">
    <name type="scientific">Microvirga ossetica</name>
    <dbReference type="NCBI Taxonomy" id="1882682"/>
    <lineage>
        <taxon>Bacteria</taxon>
        <taxon>Pseudomonadati</taxon>
        <taxon>Pseudomonadota</taxon>
        <taxon>Alphaproteobacteria</taxon>
        <taxon>Hyphomicrobiales</taxon>
        <taxon>Methylobacteriaceae</taxon>
        <taxon>Microvirga</taxon>
    </lineage>
</organism>
<dbReference type="OrthoDB" id="9788689at2"/>
<dbReference type="Gene3D" id="3.40.800.10">
    <property type="entry name" value="Ureohydrolase domain"/>
    <property type="match status" value="1"/>
</dbReference>
<gene>
    <name evidence="14" type="ORF">BB934_16580</name>
</gene>
<feature type="binding site" evidence="10">
    <location>
        <position position="128"/>
    </location>
    <ligand>
        <name>Mn(2+)</name>
        <dbReference type="ChEBI" id="CHEBI:29035"/>
        <label>1</label>
    </ligand>
</feature>
<feature type="binding site" evidence="10">
    <location>
        <position position="231"/>
    </location>
    <ligand>
        <name>Mn(2+)</name>
        <dbReference type="ChEBI" id="CHEBI:29035"/>
        <label>1</label>
    </ligand>
</feature>
<dbReference type="FunFam" id="3.40.800.10:FF:000012">
    <property type="entry name" value="Arginase"/>
    <property type="match status" value="1"/>
</dbReference>
<evidence type="ECO:0000256" key="9">
    <source>
        <dbReference type="NCBIfam" id="TIGR01229"/>
    </source>
</evidence>
<dbReference type="EC" id="3.5.3.1" evidence="2 9"/>